<dbReference type="PANTHER" id="PTHR47307:SF1">
    <property type="entry name" value="GLUTATHIONE-REGULATED POTASSIUM-EFFLUX SYSTEM ANCILLARY PROTEIN KEFG"/>
    <property type="match status" value="1"/>
</dbReference>
<evidence type="ECO:0000313" key="4">
    <source>
        <dbReference type="Proteomes" id="UP000245535"/>
    </source>
</evidence>
<reference evidence="3 4" key="1">
    <citation type="submission" date="2018-03" db="EMBL/GenBank/DDBJ databases">
        <title>Genomic Encyclopedia of Archaeal and Bacterial Type Strains, Phase II (KMG-II): from individual species to whole genera.</title>
        <authorList>
            <person name="Goeker M."/>
        </authorList>
    </citation>
    <scope>NUCLEOTIDE SEQUENCE [LARGE SCALE GENOMIC DNA]</scope>
    <source>
        <strain evidence="3 4">DSM 28229</strain>
    </source>
</reference>
<evidence type="ECO:0000313" key="3">
    <source>
        <dbReference type="EMBL" id="PWJ37983.1"/>
    </source>
</evidence>
<sequence>MNVLILFAHPALEKSHVNKWLIKGLKEKEGVTFHDLYEEYPEFDINVQHEQELLLMHDYIIFHFPFFWYSTPAILKEWQDLVLEHGWAYGSKGNFLKGKQFMCAMTIGGPQDVYREDSFHKHTIRQLISPLRQTATLCQMNPLPPFAVHGAHRVKRDAIETYRKEYFKLLDEIIEGKFDSAKAAKFDYMNDYLAKSI</sequence>
<organism evidence="3 4">
    <name type="scientific">Sediminitomix flava</name>
    <dbReference type="NCBI Taxonomy" id="379075"/>
    <lineage>
        <taxon>Bacteria</taxon>
        <taxon>Pseudomonadati</taxon>
        <taxon>Bacteroidota</taxon>
        <taxon>Cytophagia</taxon>
        <taxon>Cytophagales</taxon>
        <taxon>Flammeovirgaceae</taxon>
        <taxon>Sediminitomix</taxon>
    </lineage>
</organism>
<dbReference type="PANTHER" id="PTHR47307">
    <property type="entry name" value="GLUTATHIONE-REGULATED POTASSIUM-EFFLUX SYSTEM ANCILLARY PROTEIN KEFG"/>
    <property type="match status" value="1"/>
</dbReference>
<dbReference type="GO" id="GO:0003955">
    <property type="term" value="F:NAD(P)H dehydrogenase (quinone) activity"/>
    <property type="evidence" value="ECO:0007669"/>
    <property type="project" value="TreeGrafter"/>
</dbReference>
<dbReference type="AlphaFoldDB" id="A0A315Z522"/>
<dbReference type="Proteomes" id="UP000245535">
    <property type="component" value="Unassembled WGS sequence"/>
</dbReference>
<keyword evidence="4" id="KW-1185">Reference proteome</keyword>
<evidence type="ECO:0000259" key="2">
    <source>
        <dbReference type="Pfam" id="PF02525"/>
    </source>
</evidence>
<keyword evidence="1" id="KW-0560">Oxidoreductase</keyword>
<dbReference type="RefSeq" id="WP_109622188.1">
    <property type="nucleotide sequence ID" value="NZ_QGDO01000008.1"/>
</dbReference>
<dbReference type="InterPro" id="IPR029039">
    <property type="entry name" value="Flavoprotein-like_sf"/>
</dbReference>
<protein>
    <submittedName>
        <fullName evidence="3">Kef-type potassium/proton antiporter accessory protein (CPA2 family)</fullName>
    </submittedName>
</protein>
<dbReference type="Pfam" id="PF02525">
    <property type="entry name" value="Flavodoxin_2"/>
    <property type="match status" value="1"/>
</dbReference>
<dbReference type="GO" id="GO:0009055">
    <property type="term" value="F:electron transfer activity"/>
    <property type="evidence" value="ECO:0007669"/>
    <property type="project" value="TreeGrafter"/>
</dbReference>
<dbReference type="Gene3D" id="3.40.50.360">
    <property type="match status" value="1"/>
</dbReference>
<comment type="caution">
    <text evidence="3">The sequence shown here is derived from an EMBL/GenBank/DDBJ whole genome shotgun (WGS) entry which is preliminary data.</text>
</comment>
<accession>A0A315Z522</accession>
<dbReference type="InterPro" id="IPR046980">
    <property type="entry name" value="KefG/KefF"/>
</dbReference>
<proteinExistence type="predicted"/>
<gene>
    <name evidence="3" type="ORF">BC781_108118</name>
</gene>
<evidence type="ECO:0000256" key="1">
    <source>
        <dbReference type="ARBA" id="ARBA00023002"/>
    </source>
</evidence>
<feature type="domain" description="Flavodoxin-like fold" evidence="2">
    <location>
        <begin position="1"/>
        <end position="168"/>
    </location>
</feature>
<dbReference type="SUPFAM" id="SSF52218">
    <property type="entry name" value="Flavoproteins"/>
    <property type="match status" value="1"/>
</dbReference>
<name>A0A315Z522_SEDFL</name>
<dbReference type="OrthoDB" id="652200at2"/>
<dbReference type="InterPro" id="IPR003680">
    <property type="entry name" value="Flavodoxin_fold"/>
</dbReference>
<dbReference type="EMBL" id="QGDO01000008">
    <property type="protein sequence ID" value="PWJ37983.1"/>
    <property type="molecule type" value="Genomic_DNA"/>
</dbReference>
<dbReference type="GO" id="GO:0010181">
    <property type="term" value="F:FMN binding"/>
    <property type="evidence" value="ECO:0007669"/>
    <property type="project" value="TreeGrafter"/>
</dbReference>